<name>A0A015LH85_RHIIW</name>
<reference evidence="1 2" key="1">
    <citation type="submission" date="2014-02" db="EMBL/GenBank/DDBJ databases">
        <title>Single nucleus genome sequencing reveals high similarity among nuclei of an endomycorrhizal fungus.</title>
        <authorList>
            <person name="Lin K."/>
            <person name="Geurts R."/>
            <person name="Zhang Z."/>
            <person name="Limpens E."/>
            <person name="Saunders D.G."/>
            <person name="Mu D."/>
            <person name="Pang E."/>
            <person name="Cao H."/>
            <person name="Cha H."/>
            <person name="Lin T."/>
            <person name="Zhou Q."/>
            <person name="Shang Y."/>
            <person name="Li Y."/>
            <person name="Ivanov S."/>
            <person name="Sharma T."/>
            <person name="Velzen R.V."/>
            <person name="Ruijter N.D."/>
            <person name="Aanen D.K."/>
            <person name="Win J."/>
            <person name="Kamoun S."/>
            <person name="Bisseling T."/>
            <person name="Huang S."/>
        </authorList>
    </citation>
    <scope>NUCLEOTIDE SEQUENCE [LARGE SCALE GENOMIC DNA]</scope>
    <source>
        <strain evidence="2">DAOM197198w</strain>
    </source>
</reference>
<dbReference type="HOGENOM" id="CLU_2723519_0_0_1"/>
<dbReference type="OrthoDB" id="410104at2759"/>
<evidence type="ECO:0000313" key="1">
    <source>
        <dbReference type="EMBL" id="EXX71986.1"/>
    </source>
</evidence>
<dbReference type="EMBL" id="JEMT01015825">
    <property type="protein sequence ID" value="EXX71986.1"/>
    <property type="molecule type" value="Genomic_DNA"/>
</dbReference>
<protein>
    <submittedName>
        <fullName evidence="1">Uncharacterized protein</fullName>
    </submittedName>
</protein>
<evidence type="ECO:0000313" key="2">
    <source>
        <dbReference type="Proteomes" id="UP000022910"/>
    </source>
</evidence>
<dbReference type="AlphaFoldDB" id="A0A015LH85"/>
<sequence length="72" mass="8343">MNDIIEDARENGKKLWMVTQDMMKAYDSVSLESLQLALRRLDIPEKFILWITGLFKDRQISVITAFGLIQPS</sequence>
<organism evidence="1 2">
    <name type="scientific">Rhizophagus irregularis (strain DAOM 197198w)</name>
    <name type="common">Glomus intraradices</name>
    <dbReference type="NCBI Taxonomy" id="1432141"/>
    <lineage>
        <taxon>Eukaryota</taxon>
        <taxon>Fungi</taxon>
        <taxon>Fungi incertae sedis</taxon>
        <taxon>Mucoromycota</taxon>
        <taxon>Glomeromycotina</taxon>
        <taxon>Glomeromycetes</taxon>
        <taxon>Glomerales</taxon>
        <taxon>Glomeraceae</taxon>
        <taxon>Rhizophagus</taxon>
    </lineage>
</organism>
<gene>
    <name evidence="1" type="ORF">RirG_073630</name>
</gene>
<dbReference type="Proteomes" id="UP000022910">
    <property type="component" value="Unassembled WGS sequence"/>
</dbReference>
<accession>A0A015LH85</accession>
<comment type="caution">
    <text evidence="1">The sequence shown here is derived from an EMBL/GenBank/DDBJ whole genome shotgun (WGS) entry which is preliminary data.</text>
</comment>
<proteinExistence type="predicted"/>
<keyword evidence="2" id="KW-1185">Reference proteome</keyword>